<gene>
    <name evidence="1" type="ORF">UFOPK2360_00611</name>
</gene>
<reference evidence="1" key="1">
    <citation type="submission" date="2020-05" db="EMBL/GenBank/DDBJ databases">
        <authorList>
            <person name="Chiriac C."/>
            <person name="Salcher M."/>
            <person name="Ghai R."/>
            <person name="Kavagutti S V."/>
        </authorList>
    </citation>
    <scope>NUCLEOTIDE SEQUENCE</scope>
</reference>
<proteinExistence type="predicted"/>
<dbReference type="AlphaFoldDB" id="A0A6J6NA45"/>
<organism evidence="1">
    <name type="scientific">freshwater metagenome</name>
    <dbReference type="NCBI Taxonomy" id="449393"/>
    <lineage>
        <taxon>unclassified sequences</taxon>
        <taxon>metagenomes</taxon>
        <taxon>ecological metagenomes</taxon>
    </lineage>
</organism>
<accession>A0A6J6NA45</accession>
<name>A0A6J6NA45_9ZZZZ</name>
<protein>
    <submittedName>
        <fullName evidence="1">Unannotated protein</fullName>
    </submittedName>
</protein>
<sequence>MRHAGSPSKPYPFNRPVICLTDFGVMGALEKPQFPTISVVTPCRTVLWASGFTCIVKSEWLCGSTNPGETIKPVASISRLAADTRPISTIWSFKIPTSA</sequence>
<evidence type="ECO:0000313" key="1">
    <source>
        <dbReference type="EMBL" id="CAB4681774.1"/>
    </source>
</evidence>
<dbReference type="EMBL" id="CAEZXH010000028">
    <property type="protein sequence ID" value="CAB4681774.1"/>
    <property type="molecule type" value="Genomic_DNA"/>
</dbReference>